<evidence type="ECO:0000313" key="3">
    <source>
        <dbReference type="Proteomes" id="UP000028828"/>
    </source>
</evidence>
<name>A0A086L7B2_TOXGO</name>
<organism evidence="2 3">
    <name type="scientific">Toxoplasma gondii p89</name>
    <dbReference type="NCBI Taxonomy" id="943119"/>
    <lineage>
        <taxon>Eukaryota</taxon>
        <taxon>Sar</taxon>
        <taxon>Alveolata</taxon>
        <taxon>Apicomplexa</taxon>
        <taxon>Conoidasida</taxon>
        <taxon>Coccidia</taxon>
        <taxon>Eucoccidiorida</taxon>
        <taxon>Eimeriorina</taxon>
        <taxon>Sarcocystidae</taxon>
        <taxon>Toxoplasma</taxon>
    </lineage>
</organism>
<sequence length="586" mass="63950">MPSGPSVFKVSCVNASAPFAVPSLLSRRSFWCGFATISISWASKWGANAEQVGGESSAEAVQREREHSSLHPHKEKGLTKKTLVLFQREENGEKEEPCEPFFGKERELETHSVFLSIQAFPLHDTLRAVAAARRLDLAGIEEPLRRSDMADKVNRATDRGDQLLALLRHLDLLRLRDSQLLQKVSEAVELHSQKAAFLATQLPEALLHLTRLAPADLRLPVALLSQPSLLAMAPRLSAAQLQQLLSASALVLFQHIQRREGGQGGDPLIAREAEALAKTVERFLDLLQPQFLSLNLRDRRALKEAASLFLVEAQGAAKVRQSRPRRLESKRKKTPEKLWVDREPQAKPGRPGGVQKRVLANARRGSGNEGGGGKRGPKISRERCERTKGGRYTRTENVNASSAASPQFALAPKTVDFCCFLEEADVAPPLPLTPSGGVDFQSVGLVEACSRLVLCADARFSETRNSARGASEGDTKKGDSEKTSLSHTAGRDMEAAAKQRALLFVSPRDAFADARHSRGETVSKSSKAKEREETTTCKLGGVSTDLPVSITPQAASSLLLTQLALIRRGILRHEIQTCIPPPTTVD</sequence>
<feature type="compositionally biased region" description="Basic and acidic residues" evidence="1">
    <location>
        <begin position="379"/>
        <end position="388"/>
    </location>
</feature>
<feature type="region of interest" description="Disordered" evidence="1">
    <location>
        <begin position="464"/>
        <end position="492"/>
    </location>
</feature>
<proteinExistence type="predicted"/>
<feature type="region of interest" description="Disordered" evidence="1">
    <location>
        <begin position="54"/>
        <end position="74"/>
    </location>
</feature>
<dbReference type="AlphaFoldDB" id="A0A086L7B2"/>
<feature type="compositionally biased region" description="Basic residues" evidence="1">
    <location>
        <begin position="320"/>
        <end position="334"/>
    </location>
</feature>
<feature type="region of interest" description="Disordered" evidence="1">
    <location>
        <begin position="515"/>
        <end position="535"/>
    </location>
</feature>
<accession>A0A086L7B2</accession>
<protein>
    <submittedName>
        <fullName evidence="2">Uncharacterized protein</fullName>
    </submittedName>
</protein>
<dbReference type="VEuPathDB" id="ToxoDB:TGP89_268260B"/>
<evidence type="ECO:0000256" key="1">
    <source>
        <dbReference type="SAM" id="MobiDB-lite"/>
    </source>
</evidence>
<evidence type="ECO:0000313" key="2">
    <source>
        <dbReference type="EMBL" id="KFG52530.1"/>
    </source>
</evidence>
<dbReference type="Proteomes" id="UP000028828">
    <property type="component" value="Unassembled WGS sequence"/>
</dbReference>
<feature type="compositionally biased region" description="Basic and acidic residues" evidence="1">
    <location>
        <begin position="335"/>
        <end position="345"/>
    </location>
</feature>
<feature type="region of interest" description="Disordered" evidence="1">
    <location>
        <begin position="320"/>
        <end position="403"/>
    </location>
</feature>
<feature type="compositionally biased region" description="Basic and acidic residues" evidence="1">
    <location>
        <begin position="471"/>
        <end position="492"/>
    </location>
</feature>
<gene>
    <name evidence="2" type="ORF">TGP89_268260B</name>
</gene>
<dbReference type="EMBL" id="AEYI02000008">
    <property type="protein sequence ID" value="KFG52530.1"/>
    <property type="molecule type" value="Genomic_DNA"/>
</dbReference>
<reference evidence="2 3" key="1">
    <citation type="submission" date="2014-03" db="EMBL/GenBank/DDBJ databases">
        <authorList>
            <person name="Sibley D."/>
            <person name="Venepally P."/>
            <person name="Karamycheva S."/>
            <person name="Hadjithomas M."/>
            <person name="Khan A."/>
            <person name="Brunk B."/>
            <person name="Roos D."/>
            <person name="Caler E."/>
            <person name="Lorenzi H."/>
        </authorList>
    </citation>
    <scope>NUCLEOTIDE SEQUENCE [LARGE SCALE GENOMIC DNA]</scope>
    <source>
        <strain evidence="3">p89</strain>
    </source>
</reference>
<comment type="caution">
    <text evidence="2">The sequence shown here is derived from an EMBL/GenBank/DDBJ whole genome shotgun (WGS) entry which is preliminary data.</text>
</comment>